<evidence type="ECO:0000313" key="1">
    <source>
        <dbReference type="EMBL" id="RTR30285.1"/>
    </source>
</evidence>
<dbReference type="PROSITE" id="PS51257">
    <property type="entry name" value="PROKAR_LIPOPROTEIN"/>
    <property type="match status" value="1"/>
</dbReference>
<keyword evidence="2" id="KW-1185">Reference proteome</keyword>
<reference evidence="1 2" key="1">
    <citation type="submission" date="2018-12" db="EMBL/GenBank/DDBJ databases">
        <title>Deinococcus radiophilus ATCC 27603 genome sequencing and assembly.</title>
        <authorList>
            <person name="Maclea K.S."/>
            <person name="Maynard C.R."/>
        </authorList>
    </citation>
    <scope>NUCLEOTIDE SEQUENCE [LARGE SCALE GENOMIC DNA]</scope>
    <source>
        <strain evidence="1 2">ATCC 27603</strain>
    </source>
</reference>
<dbReference type="EMBL" id="RXPE01000002">
    <property type="protein sequence ID" value="RTR30285.1"/>
    <property type="molecule type" value="Genomic_DNA"/>
</dbReference>
<proteinExistence type="predicted"/>
<evidence type="ECO:0000313" key="2">
    <source>
        <dbReference type="Proteomes" id="UP000277766"/>
    </source>
</evidence>
<sequence>MRSMTLALLLLAPLLGGCRYNYVPLIPPVSEVRLPPRVFGTAIVRSGEDLVLTARVDGDFTAGYLGVTWFDGPRQIGQDSVYLDAQERQAVFRLNAPQPGAYRAVLSLGGTVMRQAELYEVKP</sequence>
<name>A0A431W4D6_9DEIO</name>
<accession>A0A431W4D6</accession>
<organism evidence="1 2">
    <name type="scientific">Deinococcus radiophilus</name>
    <dbReference type="NCBI Taxonomy" id="32062"/>
    <lineage>
        <taxon>Bacteria</taxon>
        <taxon>Thermotogati</taxon>
        <taxon>Deinococcota</taxon>
        <taxon>Deinococci</taxon>
        <taxon>Deinococcales</taxon>
        <taxon>Deinococcaceae</taxon>
        <taxon>Deinococcus</taxon>
    </lineage>
</organism>
<gene>
    <name evidence="1" type="ORF">EJ104_01900</name>
</gene>
<dbReference type="Proteomes" id="UP000277766">
    <property type="component" value="Unassembled WGS sequence"/>
</dbReference>
<protein>
    <submittedName>
        <fullName evidence="1">Uncharacterized protein</fullName>
    </submittedName>
</protein>
<dbReference type="OrthoDB" id="71372at2"/>
<dbReference type="RefSeq" id="WP_126351066.1">
    <property type="nucleotide sequence ID" value="NZ_CP086380.1"/>
</dbReference>
<comment type="caution">
    <text evidence="1">The sequence shown here is derived from an EMBL/GenBank/DDBJ whole genome shotgun (WGS) entry which is preliminary data.</text>
</comment>
<dbReference type="AlphaFoldDB" id="A0A431W4D6"/>